<organism evidence="1 2">
    <name type="scientific">Lactobacillus johnsonii</name>
    <dbReference type="NCBI Taxonomy" id="33959"/>
    <lineage>
        <taxon>Bacteria</taxon>
        <taxon>Bacillati</taxon>
        <taxon>Bacillota</taxon>
        <taxon>Bacilli</taxon>
        <taxon>Lactobacillales</taxon>
        <taxon>Lactobacillaceae</taxon>
        <taxon>Lactobacillus</taxon>
    </lineage>
</organism>
<dbReference type="RefSeq" id="WP_180873038.1">
    <property type="nucleotide sequence ID" value="NZ_CP047409.1"/>
</dbReference>
<accession>A0A9X7Y6H7</accession>
<reference evidence="1 2" key="1">
    <citation type="submission" date="2020-01" db="EMBL/GenBank/DDBJ databases">
        <title>Complete and circular genome sequences of six lactobacillus isolates from horses.</title>
        <authorList>
            <person name="Hassan H.M."/>
        </authorList>
    </citation>
    <scope>NUCLEOTIDE SEQUENCE [LARGE SCALE GENOMIC DNA]</scope>
    <source>
        <strain evidence="1 2">3DG</strain>
    </source>
</reference>
<sequence>MTALNAEISPNSIVLSMDTLASRKDDSGKTVPSYFTQKFEYYLFTQSILCGTGDFSIIRIAMDKARSILSKEVKTFSLIIRDFLKNNIEKVNTDTTIYIFGFDEDLNTHAYALRSTDRFDMQEIASYSNPNWILKPKCEEAIDYLLNGDSNNKIHIFKELMKIEKNIDDKKIENKVGIGGQNILIDLVVKDGKILSITNIIDEFEDYDKQYKFCLDNL</sequence>
<dbReference type="AlphaFoldDB" id="A0A9X7Y6H7"/>
<proteinExistence type="predicted"/>
<evidence type="ECO:0000313" key="1">
    <source>
        <dbReference type="EMBL" id="QLL68639.1"/>
    </source>
</evidence>
<gene>
    <name evidence="1" type="ORF">GTO82_07210</name>
</gene>
<dbReference type="EMBL" id="CP047409">
    <property type="protein sequence ID" value="QLL68639.1"/>
    <property type="molecule type" value="Genomic_DNA"/>
</dbReference>
<evidence type="ECO:0000313" key="2">
    <source>
        <dbReference type="Proteomes" id="UP000510788"/>
    </source>
</evidence>
<name>A0A9X7Y6H7_LACJH</name>
<protein>
    <submittedName>
        <fullName evidence="1">Terminase</fullName>
    </submittedName>
</protein>
<dbReference type="Proteomes" id="UP000510788">
    <property type="component" value="Chromosome"/>
</dbReference>